<accession>A0A9Q0ZAR0</accession>
<proteinExistence type="predicted"/>
<reference evidence="1" key="1">
    <citation type="submission" date="2022-11" db="EMBL/GenBank/DDBJ databases">
        <authorList>
            <person name="Hyden B.L."/>
            <person name="Feng K."/>
            <person name="Yates T."/>
            <person name="Jawdy S."/>
            <person name="Smart L.B."/>
            <person name="Muchero W."/>
        </authorList>
    </citation>
    <scope>NUCLEOTIDE SEQUENCE</scope>
    <source>
        <tissue evidence="1">Shoot tip</tissue>
    </source>
</reference>
<organism evidence="1 2">
    <name type="scientific">Salix purpurea</name>
    <name type="common">Purple osier willow</name>
    <dbReference type="NCBI Taxonomy" id="77065"/>
    <lineage>
        <taxon>Eukaryota</taxon>
        <taxon>Viridiplantae</taxon>
        <taxon>Streptophyta</taxon>
        <taxon>Embryophyta</taxon>
        <taxon>Tracheophyta</taxon>
        <taxon>Spermatophyta</taxon>
        <taxon>Magnoliopsida</taxon>
        <taxon>eudicotyledons</taxon>
        <taxon>Gunneridae</taxon>
        <taxon>Pentapetalae</taxon>
        <taxon>rosids</taxon>
        <taxon>fabids</taxon>
        <taxon>Malpighiales</taxon>
        <taxon>Salicaceae</taxon>
        <taxon>Saliceae</taxon>
        <taxon>Salix</taxon>
    </lineage>
</organism>
<sequence>MQLCTMISIPVYGDINQCPRWGIYAFLAVLNLPNGFLKYTDSGVFGTGMSFPTTARGQLQEEYSSQDEKSYGLHRIIIQF</sequence>
<evidence type="ECO:0000313" key="1">
    <source>
        <dbReference type="EMBL" id="KAJ6727560.1"/>
    </source>
</evidence>
<dbReference type="Proteomes" id="UP001151532">
    <property type="component" value="Chromosome 8"/>
</dbReference>
<dbReference type="EMBL" id="JAPFFK010000013">
    <property type="protein sequence ID" value="KAJ6727560.1"/>
    <property type="molecule type" value="Genomic_DNA"/>
</dbReference>
<gene>
    <name evidence="1" type="ORF">OIU79_005444</name>
</gene>
<keyword evidence="2" id="KW-1185">Reference proteome</keyword>
<protein>
    <submittedName>
        <fullName evidence="1">Uncharacterized protein</fullName>
    </submittedName>
</protein>
<evidence type="ECO:0000313" key="2">
    <source>
        <dbReference type="Proteomes" id="UP001151532"/>
    </source>
</evidence>
<dbReference type="AlphaFoldDB" id="A0A9Q0ZAR0"/>
<name>A0A9Q0ZAR0_SALPP</name>
<reference evidence="1" key="2">
    <citation type="journal article" date="2023" name="Int. J. Mol. Sci.">
        <title>De Novo Assembly and Annotation of 11 Diverse Shrub Willow (Salix) Genomes Reveals Novel Gene Organization in Sex-Linked Regions.</title>
        <authorList>
            <person name="Hyden B."/>
            <person name="Feng K."/>
            <person name="Yates T.B."/>
            <person name="Jawdy S."/>
            <person name="Cereghino C."/>
            <person name="Smart L.B."/>
            <person name="Muchero W."/>
        </authorList>
    </citation>
    <scope>NUCLEOTIDE SEQUENCE</scope>
    <source>
        <tissue evidence="1">Shoot tip</tissue>
    </source>
</reference>
<comment type="caution">
    <text evidence="1">The sequence shown here is derived from an EMBL/GenBank/DDBJ whole genome shotgun (WGS) entry which is preliminary data.</text>
</comment>